<dbReference type="EMBL" id="JAGWCR010000007">
    <property type="protein sequence ID" value="MBS3649772.1"/>
    <property type="molecule type" value="Genomic_DNA"/>
</dbReference>
<comment type="similarity">
    <text evidence="6">Belongs to the methyltransferase superfamily. RNA methyltransferase RsmG family.</text>
</comment>
<dbReference type="GO" id="GO:0005829">
    <property type="term" value="C:cytosol"/>
    <property type="evidence" value="ECO:0007669"/>
    <property type="project" value="TreeGrafter"/>
</dbReference>
<evidence type="ECO:0000313" key="8">
    <source>
        <dbReference type="Proteomes" id="UP000680348"/>
    </source>
</evidence>
<comment type="caution">
    <text evidence="7">The sequence shown here is derived from an EMBL/GenBank/DDBJ whole genome shotgun (WGS) entry which is preliminary data.</text>
</comment>
<reference evidence="7" key="1">
    <citation type="submission" date="2021-04" db="EMBL/GenBank/DDBJ databases">
        <title>Pseudaminobacter soli sp. nov., isolated from paddy soil contaminated by heavy metals.</title>
        <authorList>
            <person name="Zhang K."/>
        </authorList>
    </citation>
    <scope>NUCLEOTIDE SEQUENCE</scope>
    <source>
        <strain evidence="7">19-2017</strain>
    </source>
</reference>
<feature type="binding site" evidence="6">
    <location>
        <position position="144"/>
    </location>
    <ligand>
        <name>S-adenosyl-L-methionine</name>
        <dbReference type="ChEBI" id="CHEBI:59789"/>
    </ligand>
</feature>
<dbReference type="InterPro" id="IPR003682">
    <property type="entry name" value="rRNA_ssu_MeTfrase_G"/>
</dbReference>
<comment type="caution">
    <text evidence="6">Lacks conserved residue(s) required for the propagation of feature annotation.</text>
</comment>
<dbReference type="Proteomes" id="UP000680348">
    <property type="component" value="Unassembled WGS sequence"/>
</dbReference>
<comment type="catalytic activity">
    <reaction evidence="6">
        <text>guanosine(527) in 16S rRNA + S-adenosyl-L-methionine = N(7)-methylguanosine(527) in 16S rRNA + S-adenosyl-L-homocysteine</text>
        <dbReference type="Rhea" id="RHEA:42732"/>
        <dbReference type="Rhea" id="RHEA-COMP:10209"/>
        <dbReference type="Rhea" id="RHEA-COMP:10210"/>
        <dbReference type="ChEBI" id="CHEBI:57856"/>
        <dbReference type="ChEBI" id="CHEBI:59789"/>
        <dbReference type="ChEBI" id="CHEBI:74269"/>
        <dbReference type="ChEBI" id="CHEBI:74480"/>
        <dbReference type="EC" id="2.1.1.170"/>
    </reaction>
</comment>
<dbReference type="PANTHER" id="PTHR31760:SF0">
    <property type="entry name" value="S-ADENOSYL-L-METHIONINE-DEPENDENT METHYLTRANSFERASES SUPERFAMILY PROTEIN"/>
    <property type="match status" value="1"/>
</dbReference>
<protein>
    <recommendedName>
        <fullName evidence="6">Ribosomal RNA small subunit methyltransferase G</fullName>
        <ecNumber evidence="6">2.1.1.170</ecNumber>
    </recommendedName>
    <alternativeName>
        <fullName evidence="6">16S rRNA 7-methylguanosine methyltransferase</fullName>
        <shortName evidence="6">16S rRNA m7G methyltransferase</shortName>
    </alternativeName>
</protein>
<keyword evidence="1 6" id="KW-0963">Cytoplasm</keyword>
<dbReference type="HAMAP" id="MF_00074">
    <property type="entry name" value="16SrRNA_methyltr_G"/>
    <property type="match status" value="1"/>
</dbReference>
<dbReference type="Pfam" id="PF02527">
    <property type="entry name" value="GidB"/>
    <property type="match status" value="1"/>
</dbReference>
<dbReference type="AlphaFoldDB" id="A0A942I2J3"/>
<dbReference type="InterPro" id="IPR029063">
    <property type="entry name" value="SAM-dependent_MTases_sf"/>
</dbReference>
<keyword evidence="3 6" id="KW-0489">Methyltransferase</keyword>
<proteinExistence type="inferred from homology"/>
<keyword evidence="5 6" id="KW-0949">S-adenosyl-L-methionine</keyword>
<evidence type="ECO:0000256" key="3">
    <source>
        <dbReference type="ARBA" id="ARBA00022603"/>
    </source>
</evidence>
<evidence type="ECO:0000256" key="4">
    <source>
        <dbReference type="ARBA" id="ARBA00022679"/>
    </source>
</evidence>
<gene>
    <name evidence="6 7" type="primary">rsmG</name>
    <name evidence="7" type="ORF">KEU06_14260</name>
</gene>
<evidence type="ECO:0000256" key="5">
    <source>
        <dbReference type="ARBA" id="ARBA00022691"/>
    </source>
</evidence>
<accession>A0A942I2J3</accession>
<feature type="binding site" evidence="6">
    <location>
        <begin position="129"/>
        <end position="130"/>
    </location>
    <ligand>
        <name>S-adenosyl-L-methionine</name>
        <dbReference type="ChEBI" id="CHEBI:59789"/>
    </ligand>
</feature>
<feature type="binding site" evidence="6">
    <location>
        <position position="76"/>
    </location>
    <ligand>
        <name>S-adenosyl-L-methionine</name>
        <dbReference type="ChEBI" id="CHEBI:59789"/>
    </ligand>
</feature>
<comment type="function">
    <text evidence="6">Specifically methylates the N7 position of guanine in position 527 of 16S rRNA.</text>
</comment>
<keyword evidence="8" id="KW-1185">Reference proteome</keyword>
<organism evidence="7 8">
    <name type="scientific">Pseudaminobacter soli</name>
    <name type="common">ex Zhang et al. 2022</name>
    <dbReference type="NCBI Taxonomy" id="2831468"/>
    <lineage>
        <taxon>Bacteria</taxon>
        <taxon>Pseudomonadati</taxon>
        <taxon>Pseudomonadota</taxon>
        <taxon>Alphaproteobacteria</taxon>
        <taxon>Hyphomicrobiales</taxon>
        <taxon>Phyllobacteriaceae</taxon>
        <taxon>Pseudaminobacter</taxon>
    </lineage>
</organism>
<dbReference type="SUPFAM" id="SSF53335">
    <property type="entry name" value="S-adenosyl-L-methionine-dependent methyltransferases"/>
    <property type="match status" value="1"/>
</dbReference>
<evidence type="ECO:0000256" key="2">
    <source>
        <dbReference type="ARBA" id="ARBA00022552"/>
    </source>
</evidence>
<dbReference type="RefSeq" id="WP_188255335.1">
    <property type="nucleotide sequence ID" value="NZ_JABVCF010000007.1"/>
</dbReference>
<evidence type="ECO:0000313" key="7">
    <source>
        <dbReference type="EMBL" id="MBS3649772.1"/>
    </source>
</evidence>
<keyword evidence="4 6" id="KW-0808">Transferase</keyword>
<dbReference type="GO" id="GO:0070043">
    <property type="term" value="F:rRNA (guanine-N7-)-methyltransferase activity"/>
    <property type="evidence" value="ECO:0007669"/>
    <property type="project" value="UniProtKB-UniRule"/>
</dbReference>
<name>A0A942I2J3_9HYPH</name>
<evidence type="ECO:0000256" key="1">
    <source>
        <dbReference type="ARBA" id="ARBA00022490"/>
    </source>
</evidence>
<dbReference type="EC" id="2.1.1.170" evidence="6"/>
<feature type="binding site" evidence="6">
    <location>
        <position position="81"/>
    </location>
    <ligand>
        <name>S-adenosyl-L-methionine</name>
        <dbReference type="ChEBI" id="CHEBI:59789"/>
    </ligand>
</feature>
<evidence type="ECO:0000256" key="6">
    <source>
        <dbReference type="HAMAP-Rule" id="MF_00074"/>
    </source>
</evidence>
<keyword evidence="2 6" id="KW-0698">rRNA processing</keyword>
<sequence>MQANDGGLQDIVKVAGHVSRETHTILHSFVEEFQRWNRVTNLVAQSTVPDIWNRHVLDSAQLLPLSRGALRWLDLGSGSGFPGLVVAILLRESPGAQVHLVESNRKKAAFLNRIVGLYGLPTKVHAKRIEDIDRTLEADVVTARALTSLPQLLRLAEPWLSTSAIGLFHKGRGFKEELKESSLRWRFELVEHESVIQNDSVVLEIRNLRRI</sequence>
<dbReference type="Gene3D" id="3.40.50.150">
    <property type="entry name" value="Vaccinia Virus protein VP39"/>
    <property type="match status" value="1"/>
</dbReference>
<comment type="subcellular location">
    <subcellularLocation>
        <location evidence="6">Cytoplasm</location>
    </subcellularLocation>
</comment>
<dbReference type="NCBIfam" id="TIGR00138">
    <property type="entry name" value="rsmG_gidB"/>
    <property type="match status" value="1"/>
</dbReference>
<dbReference type="PANTHER" id="PTHR31760">
    <property type="entry name" value="S-ADENOSYL-L-METHIONINE-DEPENDENT METHYLTRANSFERASES SUPERFAMILY PROTEIN"/>
    <property type="match status" value="1"/>
</dbReference>